<organism evidence="1 2">
    <name type="scientific">Planctopirus ephydatiae</name>
    <dbReference type="NCBI Taxonomy" id="2528019"/>
    <lineage>
        <taxon>Bacteria</taxon>
        <taxon>Pseudomonadati</taxon>
        <taxon>Planctomycetota</taxon>
        <taxon>Planctomycetia</taxon>
        <taxon>Planctomycetales</taxon>
        <taxon>Planctomycetaceae</taxon>
        <taxon>Planctopirus</taxon>
    </lineage>
</organism>
<accession>A0A518GNW1</accession>
<proteinExistence type="predicted"/>
<dbReference type="KEGG" id="peh:Spb1_22490"/>
<dbReference type="Proteomes" id="UP000315349">
    <property type="component" value="Chromosome"/>
</dbReference>
<keyword evidence="2" id="KW-1185">Reference proteome</keyword>
<dbReference type="OrthoDB" id="9968787at2"/>
<gene>
    <name evidence="1" type="ORF">Spb1_22490</name>
</gene>
<dbReference type="RefSeq" id="WP_145299500.1">
    <property type="nucleotide sequence ID" value="NZ_CP036299.1"/>
</dbReference>
<dbReference type="EMBL" id="CP036299">
    <property type="protein sequence ID" value="QDV30320.1"/>
    <property type="molecule type" value="Genomic_DNA"/>
</dbReference>
<reference evidence="1 2" key="1">
    <citation type="submission" date="2019-02" db="EMBL/GenBank/DDBJ databases">
        <title>Deep-cultivation of Planctomycetes and their phenomic and genomic characterization uncovers novel biology.</title>
        <authorList>
            <person name="Wiegand S."/>
            <person name="Jogler M."/>
            <person name="Boedeker C."/>
            <person name="Pinto D."/>
            <person name="Vollmers J."/>
            <person name="Rivas-Marin E."/>
            <person name="Kohn T."/>
            <person name="Peeters S.H."/>
            <person name="Heuer A."/>
            <person name="Rast P."/>
            <person name="Oberbeckmann S."/>
            <person name="Bunk B."/>
            <person name="Jeske O."/>
            <person name="Meyerdierks A."/>
            <person name="Storesund J.E."/>
            <person name="Kallscheuer N."/>
            <person name="Luecker S."/>
            <person name="Lage O.M."/>
            <person name="Pohl T."/>
            <person name="Merkel B.J."/>
            <person name="Hornburger P."/>
            <person name="Mueller R.-W."/>
            <person name="Bruemmer F."/>
            <person name="Labrenz M."/>
            <person name="Spormann A.M."/>
            <person name="Op den Camp H."/>
            <person name="Overmann J."/>
            <person name="Amann R."/>
            <person name="Jetten M.S.M."/>
            <person name="Mascher T."/>
            <person name="Medema M.H."/>
            <person name="Devos D.P."/>
            <person name="Kaster A.-K."/>
            <person name="Ovreas L."/>
            <person name="Rohde M."/>
            <person name="Galperin M.Y."/>
            <person name="Jogler C."/>
        </authorList>
    </citation>
    <scope>NUCLEOTIDE SEQUENCE [LARGE SCALE GENOMIC DNA]</scope>
    <source>
        <strain evidence="1 2">Spb1</strain>
    </source>
</reference>
<sequence>MRTADYTTDAQDMLGAFVIKAGKTFLTVRAANVFGEETTVKITPANLAEFYATQANNLSSGIRTLAGLHGDWRPISELADLALGWFKQVNAEGMRRAAKRVGLTARF</sequence>
<evidence type="ECO:0000313" key="1">
    <source>
        <dbReference type="EMBL" id="QDV30320.1"/>
    </source>
</evidence>
<protein>
    <submittedName>
        <fullName evidence="1">Uncharacterized protein</fullName>
    </submittedName>
</protein>
<evidence type="ECO:0000313" key="2">
    <source>
        <dbReference type="Proteomes" id="UP000315349"/>
    </source>
</evidence>
<name>A0A518GNW1_9PLAN</name>
<dbReference type="AlphaFoldDB" id="A0A518GNW1"/>